<gene>
    <name evidence="2" type="ORF">SDC9_103626</name>
</gene>
<proteinExistence type="predicted"/>
<dbReference type="EMBL" id="VSSQ01015941">
    <property type="protein sequence ID" value="MPM56811.1"/>
    <property type="molecule type" value="Genomic_DNA"/>
</dbReference>
<evidence type="ECO:0008006" key="3">
    <source>
        <dbReference type="Google" id="ProtNLM"/>
    </source>
</evidence>
<feature type="compositionally biased region" description="Basic and acidic residues" evidence="1">
    <location>
        <begin position="167"/>
        <end position="194"/>
    </location>
</feature>
<comment type="caution">
    <text evidence="2">The sequence shown here is derived from an EMBL/GenBank/DDBJ whole genome shotgun (WGS) entry which is preliminary data.</text>
</comment>
<dbReference type="AntiFam" id="ANF00141">
    <property type="entry name" value="Shadow ORF (opposite guaB)"/>
</dbReference>
<dbReference type="AntiFam" id="ANF00223">
    <property type="entry name" value="Shadow ORF (opposite guaB)"/>
</dbReference>
<name>A0A645AWX4_9ZZZZ</name>
<organism evidence="2">
    <name type="scientific">bioreactor metagenome</name>
    <dbReference type="NCBI Taxonomy" id="1076179"/>
    <lineage>
        <taxon>unclassified sequences</taxon>
        <taxon>metagenomes</taxon>
        <taxon>ecological metagenomes</taxon>
    </lineage>
</organism>
<protein>
    <recommendedName>
        <fullName evidence="3">NAD-specific glutamate dehydrogenase</fullName>
    </recommendedName>
</protein>
<dbReference type="AlphaFoldDB" id="A0A645AWX4"/>
<evidence type="ECO:0000313" key="2">
    <source>
        <dbReference type="EMBL" id="MPM56811.1"/>
    </source>
</evidence>
<feature type="region of interest" description="Disordered" evidence="1">
    <location>
        <begin position="160"/>
        <end position="197"/>
    </location>
</feature>
<evidence type="ECO:0000256" key="1">
    <source>
        <dbReference type="SAM" id="MobiDB-lite"/>
    </source>
</evidence>
<accession>A0A645AWX4</accession>
<sequence length="502" mass="53344">MGLAKPGRGDPDEPSVGLQLFDAVRTAVEHRLVQAAGQLVEHLRQRPTVGHLALDAFGNDLVVAGHIGLEVAVLGVAHGASAGGHRALRTHAAVALELLAVDEDQIAGALVTTGQQRAEHHRVGTGHDRFRGVTGVLEATITDDRYTGWLRCSGSLIDRGDLGNADTGDHPRRADRARPDTDLDTIHPGVDERAGGFVGGDVSADDVDIAGGHLSLEPLDELHLCPGMTMRGIDHQTVDALLDDGHRALPGVAEDADRGTDAQASLRVLAGLRVLVGLHEVLEGDQATQASGVVDQRQLLDLVLGQQRERIVRLDADRCGDQRHLGHDLADQSGGVALEAHVTVGDDAEQHHGRVDHRNAADAVGGAQLVSLAQGGVRADGDRFVDHAGLGALHLVDHAGLVVHRQVAVQDAQATLPGHGDGHPLLGDGVHRSRQERHVEGDVAAEPSLRADLARDDIRLPGLQQDVVERQAQSFEHRWYSGGSQLFGHRTSLPSRSWKRPV</sequence>
<reference evidence="2" key="1">
    <citation type="submission" date="2019-08" db="EMBL/GenBank/DDBJ databases">
        <authorList>
            <person name="Kucharzyk K."/>
            <person name="Murdoch R.W."/>
            <person name="Higgins S."/>
            <person name="Loffler F."/>
        </authorList>
    </citation>
    <scope>NUCLEOTIDE SEQUENCE</scope>
</reference>